<evidence type="ECO:0000313" key="2">
    <source>
        <dbReference type="Proteomes" id="UP000290849"/>
    </source>
</evidence>
<protein>
    <recommendedName>
        <fullName evidence="3">Lipopolysaccharide core biosynthesis protein</fullName>
    </recommendedName>
</protein>
<sequence>MLYNGKVGNQRLDRFWRKFYAAMRSRRMQHNRHLWPYVSIKRDATGAISAFKAFRHSVPLTPVAEAFTDSPELVHLILSGPSIAEIQYDRLPIAAAMGVNGSIALVHKFDIPFKYYCVIDQNFVRRRIDLMREVVSRDLTLFVTPDVLRYLMQGIPPATYKCRICVIEVVSERAYQPSSTPQELLALARARPEMSVFDAERALGYSFNVARGVFDADTVAYAALQVMVAGGVKKLYIHGLDLGFSSGRRFYDEGERPETSRLVRNFERMIEPSFAQAAGLLKERGVELYNLSLDSALSERIIPKVDWRSLLSPVAAAA</sequence>
<dbReference type="Proteomes" id="UP000290849">
    <property type="component" value="Unassembled WGS sequence"/>
</dbReference>
<name>A0A4Q1HP59_9BURK</name>
<comment type="caution">
    <text evidence="1">The sequence shown here is derived from an EMBL/GenBank/DDBJ whole genome shotgun (WGS) entry which is preliminary data.</text>
</comment>
<dbReference type="AlphaFoldDB" id="A0A4Q1HP59"/>
<dbReference type="OrthoDB" id="9177936at2"/>
<dbReference type="EMBL" id="PYAL01000002">
    <property type="protein sequence ID" value="RXN91645.1"/>
    <property type="molecule type" value="Genomic_DNA"/>
</dbReference>
<gene>
    <name evidence="1" type="ORF">C7R54_07000</name>
</gene>
<proteinExistence type="predicted"/>
<keyword evidence="2" id="KW-1185">Reference proteome</keyword>
<dbReference type="Gene3D" id="3.90.1480.10">
    <property type="entry name" value="Alpha-2,3-sialyltransferase"/>
    <property type="match status" value="1"/>
</dbReference>
<accession>A0A4Q1HP59</accession>
<evidence type="ECO:0008006" key="3">
    <source>
        <dbReference type="Google" id="ProtNLM"/>
    </source>
</evidence>
<organism evidence="1 2">
    <name type="scientific">Achromobacter aloeverae</name>
    <dbReference type="NCBI Taxonomy" id="1750518"/>
    <lineage>
        <taxon>Bacteria</taxon>
        <taxon>Pseudomonadati</taxon>
        <taxon>Pseudomonadota</taxon>
        <taxon>Betaproteobacteria</taxon>
        <taxon>Burkholderiales</taxon>
        <taxon>Alcaligenaceae</taxon>
        <taxon>Achromobacter</taxon>
    </lineage>
</organism>
<evidence type="ECO:0000313" key="1">
    <source>
        <dbReference type="EMBL" id="RXN91645.1"/>
    </source>
</evidence>
<reference evidence="1 2" key="1">
    <citation type="journal article" date="2017" name="Int. J. Syst. Evol. Microbiol.">
        <title>Achromobacter aloeverae sp. nov., isolated from the root of Aloe vera (L.) Burm.f.</title>
        <authorList>
            <person name="Kuncharoen N."/>
            <person name="Muramatsu Y."/>
            <person name="Shibata C."/>
            <person name="Kamakura Y."/>
            <person name="Nakagawa Y."/>
            <person name="Tanasupawat S."/>
        </authorList>
    </citation>
    <scope>NUCLEOTIDE SEQUENCE [LARGE SCALE GENOMIC DNA]</scope>
    <source>
        <strain evidence="1 2">AVA-1</strain>
    </source>
</reference>